<evidence type="ECO:0000313" key="2">
    <source>
        <dbReference type="EMBL" id="CAB4156907.1"/>
    </source>
</evidence>
<accession>A0A6J5NDK3</accession>
<gene>
    <name evidence="1" type="ORF">UFOVP355_31</name>
    <name evidence="2" type="ORF">UFOVP677_31</name>
</gene>
<protein>
    <submittedName>
        <fullName evidence="2">Uncharacterized protein</fullName>
    </submittedName>
</protein>
<dbReference type="EMBL" id="LR796366">
    <property type="protein sequence ID" value="CAB4139876.1"/>
    <property type="molecule type" value="Genomic_DNA"/>
</dbReference>
<name>A0A6J5NDK3_9CAUD</name>
<evidence type="ECO:0000313" key="1">
    <source>
        <dbReference type="EMBL" id="CAB4139876.1"/>
    </source>
</evidence>
<dbReference type="EMBL" id="LR796647">
    <property type="protein sequence ID" value="CAB4156907.1"/>
    <property type="molecule type" value="Genomic_DNA"/>
</dbReference>
<reference evidence="2" key="1">
    <citation type="submission" date="2020-04" db="EMBL/GenBank/DDBJ databases">
        <authorList>
            <person name="Chiriac C."/>
            <person name="Salcher M."/>
            <person name="Ghai R."/>
            <person name="Kavagutti S V."/>
        </authorList>
    </citation>
    <scope>NUCLEOTIDE SEQUENCE</scope>
</reference>
<sequence length="54" mass="5743">MSCPICNGPIPCAEYEGQYSGALSRRDNKTEICSACGVDEAIQDYQASLVKGEA</sequence>
<proteinExistence type="predicted"/>
<organism evidence="2">
    <name type="scientific">uncultured Caudovirales phage</name>
    <dbReference type="NCBI Taxonomy" id="2100421"/>
    <lineage>
        <taxon>Viruses</taxon>
        <taxon>Duplodnaviria</taxon>
        <taxon>Heunggongvirae</taxon>
        <taxon>Uroviricota</taxon>
        <taxon>Caudoviricetes</taxon>
        <taxon>Peduoviridae</taxon>
        <taxon>Maltschvirus</taxon>
        <taxon>Maltschvirus maltsch</taxon>
    </lineage>
</organism>